<comment type="caution">
    <text evidence="3">The sequence shown here is derived from an EMBL/GenBank/DDBJ whole genome shotgun (WGS) entry which is preliminary data.</text>
</comment>
<evidence type="ECO:0000259" key="2">
    <source>
        <dbReference type="Pfam" id="PF05569"/>
    </source>
</evidence>
<evidence type="ECO:0000256" key="1">
    <source>
        <dbReference type="SAM" id="Phobius"/>
    </source>
</evidence>
<keyword evidence="1" id="KW-0812">Transmembrane</keyword>
<reference evidence="4" key="1">
    <citation type="journal article" date="2018" name="Sci. Rep.">
        <title>Lignite coal burning seam in the remote Altai Mountains harbors a hydrogen-driven thermophilic microbial community.</title>
        <authorList>
            <person name="Kadnikov V.V."/>
            <person name="Mardanov A.V."/>
            <person name="Ivasenko D.A."/>
            <person name="Antsiferov D.V."/>
            <person name="Beletsky A.V."/>
            <person name="Karnachuk O.V."/>
            <person name="Ravin N.V."/>
        </authorList>
    </citation>
    <scope>NUCLEOTIDE SEQUENCE [LARGE SCALE GENOMIC DNA]</scope>
</reference>
<organism evidence="3 4">
    <name type="scientific">Candidatus Carbonibacillus altaicus</name>
    <dbReference type="NCBI Taxonomy" id="2163959"/>
    <lineage>
        <taxon>Bacteria</taxon>
        <taxon>Bacillati</taxon>
        <taxon>Bacillota</taxon>
        <taxon>Bacilli</taxon>
        <taxon>Bacillales</taxon>
        <taxon>Candidatus Carbonibacillus</taxon>
    </lineage>
</organism>
<keyword evidence="1" id="KW-1133">Transmembrane helix</keyword>
<feature type="transmembrane region" description="Helical" evidence="1">
    <location>
        <begin position="207"/>
        <end position="230"/>
    </location>
</feature>
<feature type="transmembrane region" description="Helical" evidence="1">
    <location>
        <begin position="120"/>
        <end position="142"/>
    </location>
</feature>
<sequence length="604" mass="67695">MNSLQNLFTTILNMSLTASFVTLGVILVRLLLRKAPKVFSYVLWAAVFFRLLCPFSFTSELSILTLLYNPQFADVGKYVPHPVDFPQTDAIEPGMGSAENAATTSLFQAVPAASVHPMQIWMTVLSFIWIAGVIVFLLYSMISYLKIKRKLQTATLVEGNLFETDAVDTAFVFGFVRPKIYVPVNIGNTDLSYILEHERTHIRRRDYLIKPLAFLALILHWFNPLVWLSFVLMSRDMEMSCDESVLRKLGDGAKGGYSNSLLSLSIKRSGLLSSNALAFGENHVRARIKNVLSYKKPAFLLMILAVAITTVVIVAFIANPKTEPTDTPTTETNAFGDGSDQKNEEQKVLALVEAFGKTLQKVSLTAPKDLVATSIEKNYSQYVTPELLQKWKDDPQSAPGREVSSPWPDRIVILRTEMSDMNQYTVYGEIIELTSVELANGGVAAKRPVTVAVQKVNDRWLISGVTIGGYAKQSPVVYKNTRYGFYFYLPESWKGYSIVEEQWEGTSSGERIETGPQLLIRHPNWTQKNQRQDIPIMVFTHEQWNALQNGDFSVSAAPIGPSKLGSNSVYVFALPARYNDAFQAGFEEVEEILKDHPLWPMEPK</sequence>
<dbReference type="CDD" id="cd07341">
    <property type="entry name" value="M56_BlaR1_MecR1_like"/>
    <property type="match status" value="1"/>
</dbReference>
<keyword evidence="1" id="KW-0472">Membrane</keyword>
<protein>
    <submittedName>
        <fullName evidence="3">Regulatory sensor-transducer, BlaR1/MecR1 family</fullName>
    </submittedName>
</protein>
<dbReference type="InterPro" id="IPR008756">
    <property type="entry name" value="Peptidase_M56"/>
</dbReference>
<dbReference type="EMBL" id="PEBX01000111">
    <property type="protein sequence ID" value="PTQ55467.1"/>
    <property type="molecule type" value="Genomic_DNA"/>
</dbReference>
<gene>
    <name evidence="3" type="ORF">BSOLF_1974</name>
</gene>
<dbReference type="Pfam" id="PF05569">
    <property type="entry name" value="Peptidase_M56"/>
    <property type="match status" value="1"/>
</dbReference>
<evidence type="ECO:0000313" key="3">
    <source>
        <dbReference type="EMBL" id="PTQ55467.1"/>
    </source>
</evidence>
<dbReference type="InterPro" id="IPR052173">
    <property type="entry name" value="Beta-lactam_resp_regulator"/>
</dbReference>
<dbReference type="AlphaFoldDB" id="A0A2R6XYG5"/>
<feature type="domain" description="Peptidase M56" evidence="2">
    <location>
        <begin position="10"/>
        <end position="290"/>
    </location>
</feature>
<feature type="transmembrane region" description="Helical" evidence="1">
    <location>
        <begin position="38"/>
        <end position="57"/>
    </location>
</feature>
<evidence type="ECO:0000313" key="4">
    <source>
        <dbReference type="Proteomes" id="UP000244338"/>
    </source>
</evidence>
<proteinExistence type="predicted"/>
<accession>A0A2R6XYG5</accession>
<feature type="transmembrane region" description="Helical" evidence="1">
    <location>
        <begin position="12"/>
        <end position="31"/>
    </location>
</feature>
<feature type="transmembrane region" description="Helical" evidence="1">
    <location>
        <begin position="298"/>
        <end position="318"/>
    </location>
</feature>
<dbReference type="Proteomes" id="UP000244338">
    <property type="component" value="Unassembled WGS sequence"/>
</dbReference>
<dbReference type="PANTHER" id="PTHR34978">
    <property type="entry name" value="POSSIBLE SENSOR-TRANSDUCER PROTEIN BLAR"/>
    <property type="match status" value="1"/>
</dbReference>
<dbReference type="PANTHER" id="PTHR34978:SF3">
    <property type="entry name" value="SLR0241 PROTEIN"/>
    <property type="match status" value="1"/>
</dbReference>
<name>A0A2R6XYG5_9BACL</name>